<name>A0A2A6RF31_9CHLR</name>
<sequence>MHGFVATVRIKAMLATVRAQIFFQTRTASKRMQEALEDSRRGHKLMIELYDCMFARGKDIWATIDTLRSLPKFCQDIARRVIVWKLEHNSRFDAINRMLRREVRLLKQQQTSLSSNLIIKIGDDGRVETFKAP</sequence>
<comment type="caution">
    <text evidence="1">The sequence shown here is derived from an EMBL/GenBank/DDBJ whole genome shotgun (WGS) entry which is preliminary data.</text>
</comment>
<dbReference type="RefSeq" id="WP_097645640.1">
    <property type="nucleotide sequence ID" value="NZ_NQWI01000135.1"/>
</dbReference>
<dbReference type="AlphaFoldDB" id="A0A2A6RF31"/>
<evidence type="ECO:0000313" key="1">
    <source>
        <dbReference type="EMBL" id="PDW01489.1"/>
    </source>
</evidence>
<protein>
    <submittedName>
        <fullName evidence="1">Uncharacterized protein</fullName>
    </submittedName>
</protein>
<accession>A0A2A6RF31</accession>
<reference evidence="2" key="1">
    <citation type="submission" date="2017-08" db="EMBL/GenBank/DDBJ databases">
        <authorList>
            <person name="Grouzdev D.S."/>
            <person name="Gaisin V.A."/>
            <person name="Rysina M.S."/>
            <person name="Gorlenko V.M."/>
        </authorList>
    </citation>
    <scope>NUCLEOTIDE SEQUENCE [LARGE SCALE GENOMIC DNA]</scope>
    <source>
        <strain evidence="2">Kir15-3F</strain>
    </source>
</reference>
<organism evidence="1 2">
    <name type="scientific">Candidatus Viridilinea mediisalina</name>
    <dbReference type="NCBI Taxonomy" id="2024553"/>
    <lineage>
        <taxon>Bacteria</taxon>
        <taxon>Bacillati</taxon>
        <taxon>Chloroflexota</taxon>
        <taxon>Chloroflexia</taxon>
        <taxon>Chloroflexales</taxon>
        <taxon>Chloroflexineae</taxon>
        <taxon>Oscillochloridaceae</taxon>
        <taxon>Candidatus Viridilinea</taxon>
    </lineage>
</organism>
<dbReference type="Proteomes" id="UP000220527">
    <property type="component" value="Unassembled WGS sequence"/>
</dbReference>
<keyword evidence="2" id="KW-1185">Reference proteome</keyword>
<dbReference type="EMBL" id="NQWI01000135">
    <property type="protein sequence ID" value="PDW01489.1"/>
    <property type="molecule type" value="Genomic_DNA"/>
</dbReference>
<evidence type="ECO:0000313" key="2">
    <source>
        <dbReference type="Proteomes" id="UP000220527"/>
    </source>
</evidence>
<gene>
    <name evidence="1" type="ORF">CJ255_18835</name>
</gene>
<proteinExistence type="predicted"/>